<feature type="compositionally biased region" description="Low complexity" evidence="1">
    <location>
        <begin position="492"/>
        <end position="509"/>
    </location>
</feature>
<organism evidence="2 3">
    <name type="scientific">Perkinsus olseni</name>
    <name type="common">Perkinsus atlanticus</name>
    <dbReference type="NCBI Taxonomy" id="32597"/>
    <lineage>
        <taxon>Eukaryota</taxon>
        <taxon>Sar</taxon>
        <taxon>Alveolata</taxon>
        <taxon>Perkinsozoa</taxon>
        <taxon>Perkinsea</taxon>
        <taxon>Perkinsida</taxon>
        <taxon>Perkinsidae</taxon>
        <taxon>Perkinsus</taxon>
    </lineage>
</organism>
<feature type="compositionally biased region" description="Low complexity" evidence="1">
    <location>
        <begin position="160"/>
        <end position="185"/>
    </location>
</feature>
<comment type="caution">
    <text evidence="2">The sequence shown here is derived from an EMBL/GenBank/DDBJ whole genome shotgun (WGS) entry which is preliminary data.</text>
</comment>
<evidence type="ECO:0000256" key="1">
    <source>
        <dbReference type="SAM" id="MobiDB-lite"/>
    </source>
</evidence>
<feature type="compositionally biased region" description="Low complexity" evidence="1">
    <location>
        <begin position="618"/>
        <end position="635"/>
    </location>
</feature>
<name>A0A7J6S0M0_PEROL</name>
<feature type="non-terminal residue" evidence="2">
    <location>
        <position position="635"/>
    </location>
</feature>
<proteinExistence type="predicted"/>
<gene>
    <name evidence="2" type="ORF">FOZ62_030015</name>
</gene>
<dbReference type="Proteomes" id="UP000574390">
    <property type="component" value="Unassembled WGS sequence"/>
</dbReference>
<evidence type="ECO:0000313" key="2">
    <source>
        <dbReference type="EMBL" id="KAF4726086.1"/>
    </source>
</evidence>
<dbReference type="AlphaFoldDB" id="A0A7J6S0M0"/>
<dbReference type="EMBL" id="JABANM010018448">
    <property type="protein sequence ID" value="KAF4726086.1"/>
    <property type="molecule type" value="Genomic_DNA"/>
</dbReference>
<accession>A0A7J6S0M0</accession>
<feature type="compositionally biased region" description="Basic and acidic residues" evidence="1">
    <location>
        <begin position="594"/>
        <end position="604"/>
    </location>
</feature>
<feature type="region of interest" description="Disordered" evidence="1">
    <location>
        <begin position="114"/>
        <end position="192"/>
    </location>
</feature>
<feature type="compositionally biased region" description="Low complexity" evidence="1">
    <location>
        <begin position="545"/>
        <end position="571"/>
    </location>
</feature>
<protein>
    <submittedName>
        <fullName evidence="2">Uncharacterized protein</fullName>
    </submittedName>
</protein>
<feature type="region of interest" description="Disordered" evidence="1">
    <location>
        <begin position="36"/>
        <end position="72"/>
    </location>
</feature>
<reference evidence="2 3" key="1">
    <citation type="submission" date="2020-04" db="EMBL/GenBank/DDBJ databases">
        <title>Perkinsus olseni comparative genomics.</title>
        <authorList>
            <person name="Bogema D.R."/>
        </authorList>
    </citation>
    <scope>NUCLEOTIDE SEQUENCE [LARGE SCALE GENOMIC DNA]</scope>
    <source>
        <strain evidence="2">ATCC PRA-205</strain>
    </source>
</reference>
<feature type="compositionally biased region" description="Pro residues" evidence="1">
    <location>
        <begin position="519"/>
        <end position="531"/>
    </location>
</feature>
<feature type="region of interest" description="Disordered" evidence="1">
    <location>
        <begin position="407"/>
        <end position="635"/>
    </location>
</feature>
<evidence type="ECO:0000313" key="3">
    <source>
        <dbReference type="Proteomes" id="UP000574390"/>
    </source>
</evidence>
<feature type="compositionally biased region" description="Polar residues" evidence="1">
    <location>
        <begin position="43"/>
        <end position="52"/>
    </location>
</feature>
<feature type="compositionally biased region" description="Polar residues" evidence="1">
    <location>
        <begin position="532"/>
        <end position="544"/>
    </location>
</feature>
<sequence length="635" mass="67222">MPVVVPAPSVQRIIWETRNLRVLLIWEFAGLASRKTGEAGSAPTKNTPSSAKAPTGEVMESTSDETGGDLPQLSREQKASLFDCIRQGEQYGDLLRCDTVMANTYDYYAGQGYDQQQQQQQAPNPRLGVPYSNRSQPPGTVPMPLPRYAPKRSWEAAPWQQQQQQGQALNPSVSAAWPPANNSNNGGTWHQQERYETRQPAIGNADADAFSHYLDASRPPAAPRPLPFHQPTPDAGWPPPLSSVGVAVAKPLPPGYRPRDYRDLDGASIDRQTLSIARPMSHPLEQQQAPQRLVGVLTMIDASRGLIQSEATGASKIVFHVSQCSNAQQKQTLGDRVKRGSASGKKLPVTFTVAQLPNGTCVAKSVSVVGAKPNEGKGAQASAPSGPPVEVLERARKVQEAAVAAVASAKAMYPPAKRGKGPSPKAKAPNNRKRRNNHSKAGAGPRPPPARGEKPLNPKKSAKVASPRGSAPVKRSPPVAKAKEVPNKPVRLAENLAPNDLANPNAPLLGGLAQLTIPPGFPPLPPGPPPLATSTIPGPPLQQQQPSAGGAPKAKASSKQQTEASSSSSSTVVRDWRVKAAASKSTAPASSKEFAYKRSAEHPLRLVKASNPPKPKSPAKAAPEPAKVPKASQTA</sequence>
<feature type="compositionally biased region" description="Low complexity" evidence="1">
    <location>
        <begin position="579"/>
        <end position="592"/>
    </location>
</feature>